<keyword evidence="3" id="KW-1185">Reference proteome</keyword>
<name>A0ABV5G000_9MICC</name>
<proteinExistence type="predicted"/>
<gene>
    <name evidence="2" type="ORF">ACFFX0_12540</name>
</gene>
<evidence type="ECO:0000256" key="1">
    <source>
        <dbReference type="SAM" id="MobiDB-lite"/>
    </source>
</evidence>
<protein>
    <recommendedName>
        <fullName evidence="4">C2H2-type domain-containing protein</fullName>
    </recommendedName>
</protein>
<feature type="region of interest" description="Disordered" evidence="1">
    <location>
        <begin position="1"/>
        <end position="29"/>
    </location>
</feature>
<reference evidence="2 3" key="1">
    <citation type="submission" date="2024-09" db="EMBL/GenBank/DDBJ databases">
        <authorList>
            <person name="Sun Q."/>
            <person name="Mori K."/>
        </authorList>
    </citation>
    <scope>NUCLEOTIDE SEQUENCE [LARGE SCALE GENOMIC DNA]</scope>
    <source>
        <strain evidence="2 3">CCM 7609</strain>
    </source>
</reference>
<organism evidence="2 3">
    <name type="scientific">Citricoccus parietis</name>
    <dbReference type="NCBI Taxonomy" id="592307"/>
    <lineage>
        <taxon>Bacteria</taxon>
        <taxon>Bacillati</taxon>
        <taxon>Actinomycetota</taxon>
        <taxon>Actinomycetes</taxon>
        <taxon>Micrococcales</taxon>
        <taxon>Micrococcaceae</taxon>
        <taxon>Citricoccus</taxon>
    </lineage>
</organism>
<dbReference type="EMBL" id="JBHMFI010000001">
    <property type="protein sequence ID" value="MFB9071989.1"/>
    <property type="molecule type" value="Genomic_DNA"/>
</dbReference>
<evidence type="ECO:0000313" key="2">
    <source>
        <dbReference type="EMBL" id="MFB9071989.1"/>
    </source>
</evidence>
<sequence>MAGRPTPTLTPETGGRNRTLPSGYPPVNGAISTSRRYVLTRRGSRGVAGRGLAHRDSWVTGQEAPCPALPTVVGGPGVYRAYECRARCARTIRRRGGDRWRHGRAHPDQTDPVT</sequence>
<dbReference type="Proteomes" id="UP001589575">
    <property type="component" value="Unassembled WGS sequence"/>
</dbReference>
<accession>A0ABV5G000</accession>
<comment type="caution">
    <text evidence="2">The sequence shown here is derived from an EMBL/GenBank/DDBJ whole genome shotgun (WGS) entry which is preliminary data.</text>
</comment>
<evidence type="ECO:0000313" key="3">
    <source>
        <dbReference type="Proteomes" id="UP001589575"/>
    </source>
</evidence>
<evidence type="ECO:0008006" key="4">
    <source>
        <dbReference type="Google" id="ProtNLM"/>
    </source>
</evidence>